<keyword evidence="1" id="KW-1133">Transmembrane helix</keyword>
<organism evidence="2 3">
    <name type="scientific">Glycomyces sambucus</name>
    <dbReference type="NCBI Taxonomy" id="380244"/>
    <lineage>
        <taxon>Bacteria</taxon>
        <taxon>Bacillati</taxon>
        <taxon>Actinomycetota</taxon>
        <taxon>Actinomycetes</taxon>
        <taxon>Glycomycetales</taxon>
        <taxon>Glycomycetaceae</taxon>
        <taxon>Glycomyces</taxon>
    </lineage>
</organism>
<keyword evidence="1" id="KW-0472">Membrane</keyword>
<keyword evidence="1" id="KW-0812">Transmembrane</keyword>
<accession>A0A1G9HZD9</accession>
<feature type="transmembrane region" description="Helical" evidence="1">
    <location>
        <begin position="160"/>
        <end position="178"/>
    </location>
</feature>
<evidence type="ECO:0000313" key="3">
    <source>
        <dbReference type="Proteomes" id="UP000198662"/>
    </source>
</evidence>
<proteinExistence type="predicted"/>
<dbReference type="EMBL" id="FNGF01000004">
    <property type="protein sequence ID" value="SDL18034.1"/>
    <property type="molecule type" value="Genomic_DNA"/>
</dbReference>
<protein>
    <recommendedName>
        <fullName evidence="4">DUF4386 domain-containing protein</fullName>
    </recommendedName>
</protein>
<keyword evidence="3" id="KW-1185">Reference proteome</keyword>
<evidence type="ECO:0000313" key="2">
    <source>
        <dbReference type="EMBL" id="SDL18034.1"/>
    </source>
</evidence>
<name>A0A1G9HZD9_9ACTN</name>
<reference evidence="3" key="1">
    <citation type="submission" date="2016-10" db="EMBL/GenBank/DDBJ databases">
        <authorList>
            <person name="Varghese N."/>
            <person name="Submissions S."/>
        </authorList>
    </citation>
    <scope>NUCLEOTIDE SEQUENCE [LARGE SCALE GENOMIC DNA]</scope>
    <source>
        <strain evidence="3">CGMCC 4.3147</strain>
    </source>
</reference>
<feature type="transmembrane region" description="Helical" evidence="1">
    <location>
        <begin position="190"/>
        <end position="210"/>
    </location>
</feature>
<evidence type="ECO:0008006" key="4">
    <source>
        <dbReference type="Google" id="ProtNLM"/>
    </source>
</evidence>
<sequence length="211" mass="21236">MNEERNRPLGALLAAAIVLMVAGAAIVVPAGLTLNPADTAATLAAVRARPGLHLLELGLDVLGWLALTTAGLALAARELRVRPGVLVPAGLLALAGAAGLLHDAGNLAVTQLAAAPDAVPAAQAVLLTAKWSVNLAGLLWTAATAAAALVLPLPEVLRRIGAAAAVSGLAAVVLPWTAGTAGPGPALEQVGYALHLPVLAWWAVLAWRWLR</sequence>
<feature type="transmembrane region" description="Helical" evidence="1">
    <location>
        <begin position="135"/>
        <end position="153"/>
    </location>
</feature>
<dbReference type="RefSeq" id="WP_176953350.1">
    <property type="nucleotide sequence ID" value="NZ_FNGF01000004.1"/>
</dbReference>
<gene>
    <name evidence="2" type="ORF">SAMN05216298_2920</name>
</gene>
<dbReference type="Proteomes" id="UP000198662">
    <property type="component" value="Unassembled WGS sequence"/>
</dbReference>
<feature type="transmembrane region" description="Helical" evidence="1">
    <location>
        <begin position="83"/>
        <end position="102"/>
    </location>
</feature>
<feature type="transmembrane region" description="Helical" evidence="1">
    <location>
        <begin position="12"/>
        <end position="32"/>
    </location>
</feature>
<feature type="transmembrane region" description="Helical" evidence="1">
    <location>
        <begin position="52"/>
        <end position="76"/>
    </location>
</feature>
<evidence type="ECO:0000256" key="1">
    <source>
        <dbReference type="SAM" id="Phobius"/>
    </source>
</evidence>
<dbReference type="AlphaFoldDB" id="A0A1G9HZD9"/>